<dbReference type="Proteomes" id="UP000675882">
    <property type="component" value="Unassembled WGS sequence"/>
</dbReference>
<keyword evidence="2" id="KW-1185">Reference proteome</keyword>
<evidence type="ECO:0000313" key="2">
    <source>
        <dbReference type="Proteomes" id="UP000675882"/>
    </source>
</evidence>
<comment type="caution">
    <text evidence="1">The sequence shown here is derived from an EMBL/GenBank/DDBJ whole genome shotgun (WGS) entry which is preliminary data.</text>
</comment>
<proteinExistence type="predicted"/>
<accession>A0A916BGW3</accession>
<dbReference type="AlphaFoldDB" id="A0A916BGW3"/>
<evidence type="ECO:0008006" key="3">
    <source>
        <dbReference type="Google" id="ProtNLM"/>
    </source>
</evidence>
<dbReference type="Pfam" id="PF08748">
    <property type="entry name" value="Phage_TAC_4"/>
    <property type="match status" value="1"/>
</dbReference>
<gene>
    <name evidence="1" type="ORF">NTGZN8_330027</name>
</gene>
<sequence>MFKLDQNRTFKAKVPIPVPGASKDAILEFDFIFKDRDQIKDFMESLPSREDDESLQEIVCGWKDVDAEFSPESFTKLLKNYPGAARAILDKYLAEVSVSKTKN</sequence>
<protein>
    <recommendedName>
        <fullName evidence="3">Phage tail assembly chaperone</fullName>
    </recommendedName>
</protein>
<name>A0A916BGW3_9PROT</name>
<dbReference type="InterPro" id="IPR014859">
    <property type="entry name" value="Phage_TAC_4"/>
</dbReference>
<dbReference type="EMBL" id="CAJNBL010000027">
    <property type="protein sequence ID" value="CAE6723684.1"/>
    <property type="molecule type" value="Genomic_DNA"/>
</dbReference>
<dbReference type="RefSeq" id="WP_213036237.1">
    <property type="nucleotide sequence ID" value="NZ_CAJNBL010000027.1"/>
</dbReference>
<reference evidence="1" key="1">
    <citation type="submission" date="2021-02" db="EMBL/GenBank/DDBJ databases">
        <authorList>
            <person name="Han P."/>
        </authorList>
    </citation>
    <scope>NUCLEOTIDE SEQUENCE</scope>
    <source>
        <strain evidence="1">Candidatus Nitrotoga sp. ZN8</strain>
    </source>
</reference>
<organism evidence="1 2">
    <name type="scientific">Candidatus Nitrotoga fabula</name>
    <dbReference type="NCBI Taxonomy" id="2182327"/>
    <lineage>
        <taxon>Bacteria</taxon>
        <taxon>Pseudomonadati</taxon>
        <taxon>Pseudomonadota</taxon>
        <taxon>Betaproteobacteria</taxon>
        <taxon>Nitrosomonadales</taxon>
        <taxon>Gallionellaceae</taxon>
        <taxon>Candidatus Nitrotoga</taxon>
    </lineage>
</organism>
<evidence type="ECO:0000313" key="1">
    <source>
        <dbReference type="EMBL" id="CAE6723684.1"/>
    </source>
</evidence>